<dbReference type="InterPro" id="IPR001633">
    <property type="entry name" value="EAL_dom"/>
</dbReference>
<keyword evidence="1" id="KW-1133">Transmembrane helix</keyword>
<dbReference type="Proteomes" id="UP000315400">
    <property type="component" value="Unassembled WGS sequence"/>
</dbReference>
<dbReference type="GO" id="GO:0071111">
    <property type="term" value="F:cyclic-guanylate-specific phosphodiesterase activity"/>
    <property type="evidence" value="ECO:0007669"/>
    <property type="project" value="InterPro"/>
</dbReference>
<dbReference type="PANTHER" id="PTHR33121:SF79">
    <property type="entry name" value="CYCLIC DI-GMP PHOSPHODIESTERASE PDED-RELATED"/>
    <property type="match status" value="1"/>
</dbReference>
<dbReference type="Pfam" id="PF00990">
    <property type="entry name" value="GGDEF"/>
    <property type="match status" value="1"/>
</dbReference>
<evidence type="ECO:0000256" key="1">
    <source>
        <dbReference type="SAM" id="Phobius"/>
    </source>
</evidence>
<dbReference type="AlphaFoldDB" id="A0A540VU98"/>
<dbReference type="PROSITE" id="PS50883">
    <property type="entry name" value="EAL"/>
    <property type="match status" value="1"/>
</dbReference>
<dbReference type="SUPFAM" id="SSF55073">
    <property type="entry name" value="Nucleotide cyclase"/>
    <property type="match status" value="1"/>
</dbReference>
<comment type="caution">
    <text evidence="4">The sequence shown here is derived from an EMBL/GenBank/DDBJ whole genome shotgun (WGS) entry which is preliminary data.</text>
</comment>
<keyword evidence="1" id="KW-0812">Transmembrane</keyword>
<dbReference type="Gene3D" id="3.30.70.270">
    <property type="match status" value="1"/>
</dbReference>
<gene>
    <name evidence="4" type="ORF">FKY71_04105</name>
</gene>
<keyword evidence="1" id="KW-0472">Membrane</keyword>
<dbReference type="CDD" id="cd01949">
    <property type="entry name" value="GGDEF"/>
    <property type="match status" value="1"/>
</dbReference>
<evidence type="ECO:0000259" key="2">
    <source>
        <dbReference type="PROSITE" id="PS50883"/>
    </source>
</evidence>
<dbReference type="InterPro" id="IPR035919">
    <property type="entry name" value="EAL_sf"/>
</dbReference>
<reference evidence="4 5" key="1">
    <citation type="submission" date="2019-06" db="EMBL/GenBank/DDBJ databases">
        <title>Metagenome assembled Genome of Spiribacter salinus SL48-SHIP from the microbial mat of Salt Lake 48 (Novosibirsk region, Russia).</title>
        <authorList>
            <person name="Shipova A."/>
            <person name="Rozanov A.S."/>
            <person name="Bryanskaya A.V."/>
            <person name="Peltek S.E."/>
        </authorList>
    </citation>
    <scope>NUCLEOTIDE SEQUENCE [LARGE SCALE GENOMIC DNA]</scope>
    <source>
        <strain evidence="4">SL48-SHIP-2</strain>
    </source>
</reference>
<dbReference type="SUPFAM" id="SSF141868">
    <property type="entry name" value="EAL domain-like"/>
    <property type="match status" value="1"/>
</dbReference>
<dbReference type="CDD" id="cd01948">
    <property type="entry name" value="EAL"/>
    <property type="match status" value="1"/>
</dbReference>
<dbReference type="InterPro" id="IPR000160">
    <property type="entry name" value="GGDEF_dom"/>
</dbReference>
<evidence type="ECO:0000313" key="5">
    <source>
        <dbReference type="Proteomes" id="UP000315400"/>
    </source>
</evidence>
<protein>
    <submittedName>
        <fullName evidence="4">Bifunctional diguanylate cyclase/phosphodiesterase</fullName>
    </submittedName>
</protein>
<sequence>MGSVITRLRRRLDYRLTALLVGISVLLVGVAGTEVIFQRHERTVANLIDDSRQELALAAEGVSQSLINDLIADDFAGMESKLTLFRSLPAITRVEIYEDDGSAVMALQRGQGGARQITYTLDDYVGQPEHGFMGAYPEPIYCHPLRVNETTLGWLRVSAEYSSHSAAIRTSLTQSVLGSALLWMVLGGLCWQLVIQARFRRKLERRLASDPLTGAMSRYGFNRHYADGEREEPLALFLLDLDNFKAINDSYGHDAGDHALVAMTEAIRRDFVGLRDVVRLGGDEFVLLAPAEDWRAVKQQGQQLLQIFERLSIPLADASLPMRCTAGGALLDADDNLSTRLSQADLALRRAKENGKTQIGYADQSFLQAEGRRGTFLDHAMVRRGIEQGGIRHYVQPLVDVVAGRTIGYESLLRWHLDDGQILLPGQFLQVYHEVIREPDMLSRAEADRRALLEQAIAHGVEMMAFNMRIEELSRAAHYAHLIESLGRENLRHIELVIEISEAGMPRYLQRETGGALSGLEAIRSGDIKLALDDFGVQESNLVRMLELDIDQLKLDRSLIEHVVENPKSRQIITSIVGLCAQFDILLVGEGVESARQSEVLADLGVHIQQGFYLGRPAEPMTYFDPNAGATREPT</sequence>
<dbReference type="SMART" id="SM00267">
    <property type="entry name" value="GGDEF"/>
    <property type="match status" value="1"/>
</dbReference>
<dbReference type="InterPro" id="IPR050706">
    <property type="entry name" value="Cyclic-di-GMP_PDE-like"/>
</dbReference>
<accession>A0A540VU98</accession>
<evidence type="ECO:0000259" key="3">
    <source>
        <dbReference type="PROSITE" id="PS50887"/>
    </source>
</evidence>
<feature type="transmembrane region" description="Helical" evidence="1">
    <location>
        <begin position="176"/>
        <end position="195"/>
    </location>
</feature>
<dbReference type="Gene3D" id="3.20.20.450">
    <property type="entry name" value="EAL domain"/>
    <property type="match status" value="1"/>
</dbReference>
<evidence type="ECO:0000313" key="4">
    <source>
        <dbReference type="EMBL" id="TQF00336.1"/>
    </source>
</evidence>
<proteinExistence type="predicted"/>
<dbReference type="SMART" id="SM00052">
    <property type="entry name" value="EAL"/>
    <property type="match status" value="1"/>
</dbReference>
<dbReference type="PANTHER" id="PTHR33121">
    <property type="entry name" value="CYCLIC DI-GMP PHOSPHODIESTERASE PDEF"/>
    <property type="match status" value="1"/>
</dbReference>
<dbReference type="EMBL" id="VIFK01000016">
    <property type="protein sequence ID" value="TQF00336.1"/>
    <property type="molecule type" value="Genomic_DNA"/>
</dbReference>
<name>A0A540VU98_9GAMM</name>
<dbReference type="Pfam" id="PF00563">
    <property type="entry name" value="EAL"/>
    <property type="match status" value="1"/>
</dbReference>
<dbReference type="InterPro" id="IPR029787">
    <property type="entry name" value="Nucleotide_cyclase"/>
</dbReference>
<feature type="domain" description="EAL" evidence="2">
    <location>
        <begin position="375"/>
        <end position="631"/>
    </location>
</feature>
<dbReference type="PROSITE" id="PS50887">
    <property type="entry name" value="GGDEF"/>
    <property type="match status" value="1"/>
</dbReference>
<feature type="domain" description="GGDEF" evidence="3">
    <location>
        <begin position="232"/>
        <end position="364"/>
    </location>
</feature>
<organism evidence="4 5">
    <name type="scientific">Spiribacter salinus</name>
    <dbReference type="NCBI Taxonomy" id="1335746"/>
    <lineage>
        <taxon>Bacteria</taxon>
        <taxon>Pseudomonadati</taxon>
        <taxon>Pseudomonadota</taxon>
        <taxon>Gammaproteobacteria</taxon>
        <taxon>Chromatiales</taxon>
        <taxon>Ectothiorhodospiraceae</taxon>
        <taxon>Spiribacter</taxon>
    </lineage>
</organism>
<dbReference type="InterPro" id="IPR043128">
    <property type="entry name" value="Rev_trsase/Diguanyl_cyclase"/>
</dbReference>
<dbReference type="NCBIfam" id="TIGR00254">
    <property type="entry name" value="GGDEF"/>
    <property type="match status" value="1"/>
</dbReference>